<organism evidence="1">
    <name type="scientific">Sesamum latifolium</name>
    <dbReference type="NCBI Taxonomy" id="2727402"/>
    <lineage>
        <taxon>Eukaryota</taxon>
        <taxon>Viridiplantae</taxon>
        <taxon>Streptophyta</taxon>
        <taxon>Embryophyta</taxon>
        <taxon>Tracheophyta</taxon>
        <taxon>Spermatophyta</taxon>
        <taxon>Magnoliopsida</taxon>
        <taxon>eudicotyledons</taxon>
        <taxon>Gunneridae</taxon>
        <taxon>Pentapetalae</taxon>
        <taxon>asterids</taxon>
        <taxon>lamiids</taxon>
        <taxon>Lamiales</taxon>
        <taxon>Pedaliaceae</taxon>
        <taxon>Sesamum</taxon>
    </lineage>
</organism>
<dbReference type="InterPro" id="IPR052343">
    <property type="entry name" value="Retrotransposon-Effector_Assoc"/>
</dbReference>
<dbReference type="AlphaFoldDB" id="A0AAW2U5Q1"/>
<protein>
    <recommendedName>
        <fullName evidence="2">Reverse transcriptase domain-containing protein</fullName>
    </recommendedName>
</protein>
<proteinExistence type="predicted"/>
<comment type="caution">
    <text evidence="1">The sequence shown here is derived from an EMBL/GenBank/DDBJ whole genome shotgun (WGS) entry which is preliminary data.</text>
</comment>
<dbReference type="PANTHER" id="PTHR46890">
    <property type="entry name" value="NON-LTR RETROLELEMENT REVERSE TRANSCRIPTASE-LIKE PROTEIN-RELATED"/>
    <property type="match status" value="1"/>
</dbReference>
<name>A0AAW2U5Q1_9LAMI</name>
<sequence>MPLKCSEPDDSIISLTQSAFLPGRLISDNILLVFELNHFLNTKTKGGQGWMVLKLDISKAYDTVEWSFLQQEGRIQGVSIYRGAPSVSHFLFADDTLISFRASIRSTQTIREILEVYRRASGQEINFSKSSWPSIRIRWRRVAFTLCQSLLLGGRTKRSYTWGYPQKWPALNVTSLPSFVIVSETR</sequence>
<reference evidence="1" key="1">
    <citation type="submission" date="2020-06" db="EMBL/GenBank/DDBJ databases">
        <authorList>
            <person name="Li T."/>
            <person name="Hu X."/>
            <person name="Zhang T."/>
            <person name="Song X."/>
            <person name="Zhang H."/>
            <person name="Dai N."/>
            <person name="Sheng W."/>
            <person name="Hou X."/>
            <person name="Wei L."/>
        </authorList>
    </citation>
    <scope>NUCLEOTIDE SEQUENCE</scope>
    <source>
        <strain evidence="1">KEN1</strain>
        <tissue evidence="1">Leaf</tissue>
    </source>
</reference>
<gene>
    <name evidence="1" type="ORF">Slati_3787900</name>
</gene>
<evidence type="ECO:0000313" key="1">
    <source>
        <dbReference type="EMBL" id="KAL0411982.1"/>
    </source>
</evidence>
<reference evidence="1" key="2">
    <citation type="journal article" date="2024" name="Plant">
        <title>Genomic evolution and insights into agronomic trait innovations of Sesamum species.</title>
        <authorList>
            <person name="Miao H."/>
            <person name="Wang L."/>
            <person name="Qu L."/>
            <person name="Liu H."/>
            <person name="Sun Y."/>
            <person name="Le M."/>
            <person name="Wang Q."/>
            <person name="Wei S."/>
            <person name="Zheng Y."/>
            <person name="Lin W."/>
            <person name="Duan Y."/>
            <person name="Cao H."/>
            <person name="Xiong S."/>
            <person name="Wang X."/>
            <person name="Wei L."/>
            <person name="Li C."/>
            <person name="Ma Q."/>
            <person name="Ju M."/>
            <person name="Zhao R."/>
            <person name="Li G."/>
            <person name="Mu C."/>
            <person name="Tian Q."/>
            <person name="Mei H."/>
            <person name="Zhang T."/>
            <person name="Gao T."/>
            <person name="Zhang H."/>
        </authorList>
    </citation>
    <scope>NUCLEOTIDE SEQUENCE</scope>
    <source>
        <strain evidence="1">KEN1</strain>
    </source>
</reference>
<accession>A0AAW2U5Q1</accession>
<evidence type="ECO:0008006" key="2">
    <source>
        <dbReference type="Google" id="ProtNLM"/>
    </source>
</evidence>
<dbReference type="PANTHER" id="PTHR46890:SF48">
    <property type="entry name" value="RNA-DIRECTED DNA POLYMERASE"/>
    <property type="match status" value="1"/>
</dbReference>
<dbReference type="EMBL" id="JACGWN010000013">
    <property type="protein sequence ID" value="KAL0411982.1"/>
    <property type="molecule type" value="Genomic_DNA"/>
</dbReference>